<gene>
    <name evidence="1" type="ORF">PQU95_08625</name>
</gene>
<evidence type="ECO:0000313" key="2">
    <source>
        <dbReference type="Proteomes" id="UP001219956"/>
    </source>
</evidence>
<reference evidence="1 2" key="1">
    <citation type="submission" date="2023-01" db="EMBL/GenBank/DDBJ databases">
        <title>Novel species of the genus Vogesella isolated from rivers.</title>
        <authorList>
            <person name="Lu H."/>
        </authorList>
    </citation>
    <scope>NUCLEOTIDE SEQUENCE [LARGE SCALE GENOMIC DNA]</scope>
    <source>
        <strain evidence="1 2">DC21W</strain>
    </source>
</reference>
<dbReference type="Proteomes" id="UP001219956">
    <property type="component" value="Unassembled WGS sequence"/>
</dbReference>
<protein>
    <submittedName>
        <fullName evidence="1">Uncharacterized protein</fullName>
    </submittedName>
</protein>
<proteinExistence type="predicted"/>
<name>A0ABT5IYN1_9NEIS</name>
<evidence type="ECO:0000313" key="1">
    <source>
        <dbReference type="EMBL" id="MDC7717273.1"/>
    </source>
</evidence>
<comment type="caution">
    <text evidence="1">The sequence shown here is derived from an EMBL/GenBank/DDBJ whole genome shotgun (WGS) entry which is preliminary data.</text>
</comment>
<keyword evidence="2" id="KW-1185">Reference proteome</keyword>
<accession>A0ABT5IYN1</accession>
<dbReference type="EMBL" id="JAQQLF010000009">
    <property type="protein sequence ID" value="MDC7717273.1"/>
    <property type="molecule type" value="Genomic_DNA"/>
</dbReference>
<organism evidence="1 2">
    <name type="scientific">Vogesella aquatica</name>
    <dbReference type="NCBI Taxonomy" id="2984206"/>
    <lineage>
        <taxon>Bacteria</taxon>
        <taxon>Pseudomonadati</taxon>
        <taxon>Pseudomonadota</taxon>
        <taxon>Betaproteobacteria</taxon>
        <taxon>Neisseriales</taxon>
        <taxon>Chromobacteriaceae</taxon>
        <taxon>Vogesella</taxon>
    </lineage>
</organism>
<sequence length="81" mass="9318">MQRDESLIYSILRMLRSRAPGSLEENRIVSTLGQASPGRIAHIREQLQYLHNTGMLKRILVAKNRTAYQLDWPGYDYLDGA</sequence>
<dbReference type="RefSeq" id="WP_272751621.1">
    <property type="nucleotide sequence ID" value="NZ_JAQQLF010000009.1"/>
</dbReference>